<name>A0A061HVX9_CRIGR</name>
<proteinExistence type="predicted"/>
<reference evidence="3" key="1">
    <citation type="journal article" date="2013" name="Nat. Biotechnol.">
        <title>Chinese hamster genome sequenced from sorted chromosomes.</title>
        <authorList>
            <person name="Brinkrolf K."/>
            <person name="Rupp O."/>
            <person name="Laux H."/>
            <person name="Kollin F."/>
            <person name="Ernst W."/>
            <person name="Linke B."/>
            <person name="Kofler R."/>
            <person name="Romand S."/>
            <person name="Hesse F."/>
            <person name="Budach W.E."/>
            <person name="Galosy S."/>
            <person name="Muller D."/>
            <person name="Noll T."/>
            <person name="Wienberg J."/>
            <person name="Jostock T."/>
            <person name="Leonard M."/>
            <person name="Grillari J."/>
            <person name="Tauch A."/>
            <person name="Goesmann A."/>
            <person name="Helk B."/>
            <person name="Mott J.E."/>
            <person name="Puhler A."/>
            <person name="Borth N."/>
        </authorList>
    </citation>
    <scope>NUCLEOTIDE SEQUENCE [LARGE SCALE GENOMIC DNA]</scope>
    <source>
        <strain evidence="3">17A/GY</strain>
    </source>
</reference>
<feature type="compositionally biased region" description="Basic and acidic residues" evidence="1">
    <location>
        <begin position="270"/>
        <end position="281"/>
    </location>
</feature>
<organism evidence="2 3">
    <name type="scientific">Cricetulus griseus</name>
    <name type="common">Chinese hamster</name>
    <name type="synonym">Cricetulus barabensis griseus</name>
    <dbReference type="NCBI Taxonomy" id="10029"/>
    <lineage>
        <taxon>Eukaryota</taxon>
        <taxon>Metazoa</taxon>
        <taxon>Chordata</taxon>
        <taxon>Craniata</taxon>
        <taxon>Vertebrata</taxon>
        <taxon>Euteleostomi</taxon>
        <taxon>Mammalia</taxon>
        <taxon>Eutheria</taxon>
        <taxon>Euarchontoglires</taxon>
        <taxon>Glires</taxon>
        <taxon>Rodentia</taxon>
        <taxon>Myomorpha</taxon>
        <taxon>Muroidea</taxon>
        <taxon>Cricetidae</taxon>
        <taxon>Cricetinae</taxon>
        <taxon>Cricetulus</taxon>
    </lineage>
</organism>
<evidence type="ECO:0000256" key="1">
    <source>
        <dbReference type="SAM" id="MobiDB-lite"/>
    </source>
</evidence>
<accession>A0A061HVX9</accession>
<evidence type="ECO:0000313" key="3">
    <source>
        <dbReference type="Proteomes" id="UP000030759"/>
    </source>
</evidence>
<dbReference type="Proteomes" id="UP000030759">
    <property type="component" value="Unassembled WGS sequence"/>
</dbReference>
<feature type="region of interest" description="Disordered" evidence="1">
    <location>
        <begin position="270"/>
        <end position="300"/>
    </location>
</feature>
<gene>
    <name evidence="2" type="ORF">H671_8g19400</name>
</gene>
<dbReference type="AlphaFoldDB" id="A0A061HVX9"/>
<dbReference type="EMBL" id="KE682653">
    <property type="protein sequence ID" value="ERE66472.1"/>
    <property type="molecule type" value="Genomic_DNA"/>
</dbReference>
<evidence type="ECO:0000313" key="2">
    <source>
        <dbReference type="EMBL" id="ERE66472.1"/>
    </source>
</evidence>
<sequence>MTLPDCVTGIRMHQAKDKVAISLQLPVPQYTRVNKSTYLSLMPLVSDFTLLSESPKLVFGFLRSLFVLEISPLSDAGSVKIKDLTINPATLNLLEKKVGVTLEQIGTGNSFLNIYSSITDIERKSSKDRALVNLIRDPHLENYPRTLLHLMKRVMMTVKEKEMHLKDHPSREMSTRNLALLDLETIMEALSMIALLDLETIMEALSMIALLDLETIMEALSIIALLALETSKVHPLREAHNRTKALTLETSKAHPHREAHSRTALLDLETSKAHPHREAHSRTALLDLETSKAHPSREVRNRQITCRHFMHDQEVPQ</sequence>
<protein>
    <submittedName>
        <fullName evidence="2">Uncharacterized protein</fullName>
    </submittedName>
</protein>
<feature type="compositionally biased region" description="Basic and acidic residues" evidence="1">
    <location>
        <begin position="289"/>
        <end position="300"/>
    </location>
</feature>